<dbReference type="SUPFAM" id="SSF54593">
    <property type="entry name" value="Glyoxalase/Bleomycin resistance protein/Dihydroxybiphenyl dioxygenase"/>
    <property type="match status" value="1"/>
</dbReference>
<dbReference type="EMBL" id="DYUZ01000016">
    <property type="protein sequence ID" value="HJG36982.1"/>
    <property type="molecule type" value="Genomic_DNA"/>
</dbReference>
<dbReference type="Proteomes" id="UP000753256">
    <property type="component" value="Unassembled WGS sequence"/>
</dbReference>
<dbReference type="InterPro" id="IPR029068">
    <property type="entry name" value="Glyas_Bleomycin-R_OHBP_Dase"/>
</dbReference>
<accession>A0A921IVV3</accession>
<evidence type="ECO:0000313" key="2">
    <source>
        <dbReference type="Proteomes" id="UP000753256"/>
    </source>
</evidence>
<sequence length="123" mass="13405">MDQQGNPVDLFDMRIAHIGINARDAEDAQRIATLFEALFGLPANDTPISIFSDTLIEVMKGCGRGEKGHIGFAVNDLPAAEEYFCARGLTLNEDSRSLNADGSTKLVYFNEQIAGFAIHLCRA</sequence>
<gene>
    <name evidence="1" type="ORF">K8V70_03835</name>
</gene>
<name>A0A921IVV3_9ACTN</name>
<proteinExistence type="predicted"/>
<evidence type="ECO:0000313" key="1">
    <source>
        <dbReference type="EMBL" id="HJG36982.1"/>
    </source>
</evidence>
<comment type="caution">
    <text evidence="1">The sequence shown here is derived from an EMBL/GenBank/DDBJ whole genome shotgun (WGS) entry which is preliminary data.</text>
</comment>
<dbReference type="AlphaFoldDB" id="A0A921IVV3"/>
<reference evidence="1" key="2">
    <citation type="submission" date="2021-09" db="EMBL/GenBank/DDBJ databases">
        <authorList>
            <person name="Gilroy R."/>
        </authorList>
    </citation>
    <scope>NUCLEOTIDE SEQUENCE</scope>
    <source>
        <strain evidence="1">ChiHjej13B12-9602</strain>
    </source>
</reference>
<reference evidence="1" key="1">
    <citation type="journal article" date="2021" name="PeerJ">
        <title>Extensive microbial diversity within the chicken gut microbiome revealed by metagenomics and culture.</title>
        <authorList>
            <person name="Gilroy R."/>
            <person name="Ravi A."/>
            <person name="Getino M."/>
            <person name="Pursley I."/>
            <person name="Horton D.L."/>
            <person name="Alikhan N.F."/>
            <person name="Baker D."/>
            <person name="Gharbi K."/>
            <person name="Hall N."/>
            <person name="Watson M."/>
            <person name="Adriaenssens E.M."/>
            <person name="Foster-Nyarko E."/>
            <person name="Jarju S."/>
            <person name="Secka A."/>
            <person name="Antonio M."/>
            <person name="Oren A."/>
            <person name="Chaudhuri R.R."/>
            <person name="La Ragione R."/>
            <person name="Hildebrand F."/>
            <person name="Pallen M.J."/>
        </authorList>
    </citation>
    <scope>NUCLEOTIDE SEQUENCE</scope>
    <source>
        <strain evidence="1">ChiHjej13B12-9602</strain>
    </source>
</reference>
<protein>
    <submittedName>
        <fullName evidence="1">VOC family protein</fullName>
    </submittedName>
</protein>
<dbReference type="RefSeq" id="WP_102372045.1">
    <property type="nucleotide sequence ID" value="NZ_CALUIL010000019.1"/>
</dbReference>
<organism evidence="1 2">
    <name type="scientific">Enorma phocaeensis</name>
    <dbReference type="NCBI Taxonomy" id="1871019"/>
    <lineage>
        <taxon>Bacteria</taxon>
        <taxon>Bacillati</taxon>
        <taxon>Actinomycetota</taxon>
        <taxon>Coriobacteriia</taxon>
        <taxon>Coriobacteriales</taxon>
        <taxon>Coriobacteriaceae</taxon>
        <taxon>Enorma</taxon>
    </lineage>
</organism>
<dbReference type="OrthoDB" id="5112943at2"/>